<keyword evidence="1" id="KW-1133">Transmembrane helix</keyword>
<comment type="caution">
    <text evidence="2">The sequence shown here is derived from an EMBL/GenBank/DDBJ whole genome shotgun (WGS) entry which is preliminary data.</text>
</comment>
<proteinExistence type="predicted"/>
<feature type="transmembrane region" description="Helical" evidence="1">
    <location>
        <begin position="40"/>
        <end position="59"/>
    </location>
</feature>
<evidence type="ECO:0000313" key="3">
    <source>
        <dbReference type="Proteomes" id="UP000246991"/>
    </source>
</evidence>
<dbReference type="Proteomes" id="UP000246991">
    <property type="component" value="Unassembled WGS sequence"/>
</dbReference>
<reference evidence="2 3" key="1">
    <citation type="submission" date="2018-03" db="EMBL/GenBank/DDBJ databases">
        <title>Genomes of Pezizomycetes fungi and the evolution of truffles.</title>
        <authorList>
            <person name="Murat C."/>
            <person name="Payen T."/>
            <person name="Noel B."/>
            <person name="Kuo A."/>
            <person name="Martin F.M."/>
        </authorList>
    </citation>
    <scope>NUCLEOTIDE SEQUENCE [LARGE SCALE GENOMIC DNA]</scope>
    <source>
        <strain evidence="2">091103-1</strain>
    </source>
</reference>
<protein>
    <recommendedName>
        <fullName evidence="4">Transmembrane protein</fullName>
    </recommendedName>
</protein>
<evidence type="ECO:0000256" key="1">
    <source>
        <dbReference type="SAM" id="Phobius"/>
    </source>
</evidence>
<keyword evidence="1" id="KW-0472">Membrane</keyword>
<accession>A0A317SCE1</accession>
<name>A0A317SCE1_9PEZI</name>
<dbReference type="AlphaFoldDB" id="A0A317SCE1"/>
<sequence length="64" mass="7198">MSDCRGVGCQFVASSKWEEWLGETKLPKSPLSSFALREHLFLLFSFTLTLSLSIFLFIANTPAK</sequence>
<keyword evidence="1" id="KW-0812">Transmembrane</keyword>
<dbReference type="EMBL" id="PYWC01000115">
    <property type="protein sequence ID" value="PWW72173.1"/>
    <property type="molecule type" value="Genomic_DNA"/>
</dbReference>
<evidence type="ECO:0000313" key="2">
    <source>
        <dbReference type="EMBL" id="PWW72173.1"/>
    </source>
</evidence>
<keyword evidence="3" id="KW-1185">Reference proteome</keyword>
<evidence type="ECO:0008006" key="4">
    <source>
        <dbReference type="Google" id="ProtNLM"/>
    </source>
</evidence>
<gene>
    <name evidence="2" type="ORF">C7212DRAFT_338937</name>
</gene>
<organism evidence="2 3">
    <name type="scientific">Tuber magnatum</name>
    <name type="common">white Piedmont truffle</name>
    <dbReference type="NCBI Taxonomy" id="42249"/>
    <lineage>
        <taxon>Eukaryota</taxon>
        <taxon>Fungi</taxon>
        <taxon>Dikarya</taxon>
        <taxon>Ascomycota</taxon>
        <taxon>Pezizomycotina</taxon>
        <taxon>Pezizomycetes</taxon>
        <taxon>Pezizales</taxon>
        <taxon>Tuberaceae</taxon>
        <taxon>Tuber</taxon>
    </lineage>
</organism>